<dbReference type="AlphaFoldDB" id="A0A849C7V4"/>
<keyword evidence="2" id="KW-1185">Reference proteome</keyword>
<accession>A0A849C7V4</accession>
<dbReference type="Proteomes" id="UP000586827">
    <property type="component" value="Unassembled WGS sequence"/>
</dbReference>
<evidence type="ECO:0000313" key="2">
    <source>
        <dbReference type="Proteomes" id="UP000586827"/>
    </source>
</evidence>
<dbReference type="SUPFAM" id="SSF48371">
    <property type="entry name" value="ARM repeat"/>
    <property type="match status" value="1"/>
</dbReference>
<reference evidence="1 2" key="1">
    <citation type="submission" date="2020-05" db="EMBL/GenBank/DDBJ databases">
        <title>MicrobeNet Type strains.</title>
        <authorList>
            <person name="Nicholson A.C."/>
        </authorList>
    </citation>
    <scope>NUCLEOTIDE SEQUENCE [LARGE SCALE GENOMIC DNA]</scope>
    <source>
        <strain evidence="1 2">JCM 3224</strain>
    </source>
</reference>
<dbReference type="RefSeq" id="WP_157552055.1">
    <property type="nucleotide sequence ID" value="NZ_JABELX010000007.1"/>
</dbReference>
<name>A0A849C7V4_9NOCA</name>
<sequence length="1094" mass="119486">MTARGSLLEEVAELSVPQRRGAIAREARRLAGTPELDRLLNELSAGGRYERQTAIHMAVITGARNHLLTQLDSEDPECAGRALTALIRMGVEPDLVVDRVPGLSDRLRTRVFRALSRGDREQLADALLWPMRGSFGDGAAARVLPFCSRAVVAELLPELAYAVPNWIVLGRRHFGVVFDLVGSRAPGAGRDEWCELWRWLTADVDTAARYDPRLLLEVAAQAVAYVPVAELNPVAGMLARYDAAAVYALIRHPSGHGRGLAGTTLWKAMGALPDDRLRELYAACAPRERYRLLRTVPPQRRAVIARPLLARPGIAPGDVDVLAFDALPRSDRAALARELLARPGGSDVPEVAELLTARLPWSAAKPVLAEAIGRSSAEERARAYPLLVTAAAGSRDSAVVGELLDLLRRLRNEQDPVRRNALHAVTTIPMGLLSADHVPALEQLALDALQARDCSYQTMSTIGVLARTLLRRGAQTDDMAFTEAALRLATRLAEQTRPWNLYGLHHDLPRGAEHRLFATLRVRLDDDAARDRWDLALELCGGLGRRAHGIPELQRLMVRACAAHDDGTVRRAVLLALDNPVTRDRHLDEMLRSDRSLVALPAVQNLIARRRTDLLTALLSESTPGRFLSRKIRFVPMLLTGFDRWAPHHVDRYAGLLDSLARHKKASIGERAAAVRQLGWLPGSFDRLLAYVGTDELTVVEAALTALGRSDEPERALAVLAEHVDTDRARVAVSGIAVCARAVPPQRLSHTVAPLIDSRKVTSVKEGVRVLAMLHAPDAMPTIHALWDRHDVHRDIRRAAVFSTRWLLDHEEAWQLLGEAATDPEVAGAVLDIAPPWLSVPQRRRFATFLRELAAVSDHRVAGQALNALTRWYRWSPPDTSDVLVDRLSDLSESGLWMTAMRALLDGVAADGDPAVIAAVDRLLHATATLPGRDLPARQRLSTLLKWLGPALRNHDVARPVAAPVIDLLTADPLWHEQVIDLTLAAVRWTEPEQTIDALTGLSAVATGALTGHPASRLADRVAHDLEKIPAEALAPIAAGLAASSAALAAVDLIAQCGNKFGWTPPWPELLADLRSHTDIDVRRAAHSVYTAPE</sequence>
<dbReference type="EMBL" id="JABELX010000007">
    <property type="protein sequence ID" value="NNH72460.1"/>
    <property type="molecule type" value="Genomic_DNA"/>
</dbReference>
<dbReference type="InterPro" id="IPR016024">
    <property type="entry name" value="ARM-type_fold"/>
</dbReference>
<proteinExistence type="predicted"/>
<gene>
    <name evidence="1" type="ORF">HLB23_21800</name>
</gene>
<protein>
    <submittedName>
        <fullName evidence="1">Uncharacterized protein</fullName>
    </submittedName>
</protein>
<organism evidence="1 2">
    <name type="scientific">Nocardia uniformis</name>
    <dbReference type="NCBI Taxonomy" id="53432"/>
    <lineage>
        <taxon>Bacteria</taxon>
        <taxon>Bacillati</taxon>
        <taxon>Actinomycetota</taxon>
        <taxon>Actinomycetes</taxon>
        <taxon>Mycobacteriales</taxon>
        <taxon>Nocardiaceae</taxon>
        <taxon>Nocardia</taxon>
    </lineage>
</organism>
<comment type="caution">
    <text evidence="1">The sequence shown here is derived from an EMBL/GenBank/DDBJ whole genome shotgun (WGS) entry which is preliminary data.</text>
</comment>
<evidence type="ECO:0000313" key="1">
    <source>
        <dbReference type="EMBL" id="NNH72460.1"/>
    </source>
</evidence>